<reference evidence="2 3" key="1">
    <citation type="submission" date="2018-09" db="EMBL/GenBank/DDBJ databases">
        <title>Altererythrobacter sp.Ery1 and Ery12, the genome sequencing of novel strains in genus Alterythrobacter.</title>
        <authorList>
            <person name="Cheng H."/>
            <person name="Wu Y.-H."/>
            <person name="Fang C."/>
            <person name="Xu X.-W."/>
        </authorList>
    </citation>
    <scope>NUCLEOTIDE SEQUENCE [LARGE SCALE GENOMIC DNA]</scope>
    <source>
        <strain evidence="2 3">Ery12</strain>
    </source>
</reference>
<dbReference type="OrthoDB" id="7509627at2"/>
<keyword evidence="1" id="KW-0472">Membrane</keyword>
<keyword evidence="1" id="KW-1133">Transmembrane helix</keyword>
<keyword evidence="3" id="KW-1185">Reference proteome</keyword>
<comment type="caution">
    <text evidence="2">The sequence shown here is derived from an EMBL/GenBank/DDBJ whole genome shotgun (WGS) entry which is preliminary data.</text>
</comment>
<feature type="transmembrane region" description="Helical" evidence="1">
    <location>
        <begin position="31"/>
        <end position="49"/>
    </location>
</feature>
<evidence type="ECO:0000313" key="3">
    <source>
        <dbReference type="Proteomes" id="UP000284322"/>
    </source>
</evidence>
<gene>
    <name evidence="2" type="ORF">D6858_07755</name>
</gene>
<dbReference type="EMBL" id="RAHJ01000018">
    <property type="protein sequence ID" value="RJX68235.1"/>
    <property type="molecule type" value="Genomic_DNA"/>
</dbReference>
<dbReference type="Proteomes" id="UP000284322">
    <property type="component" value="Unassembled WGS sequence"/>
</dbReference>
<dbReference type="AlphaFoldDB" id="A0A419R3A4"/>
<keyword evidence="1" id="KW-0812">Transmembrane</keyword>
<name>A0A419R3A4_9SPHN</name>
<organism evidence="2 3">
    <name type="scientific">Tsuneonella suprasediminis</name>
    <dbReference type="NCBI Taxonomy" id="2306996"/>
    <lineage>
        <taxon>Bacteria</taxon>
        <taxon>Pseudomonadati</taxon>
        <taxon>Pseudomonadota</taxon>
        <taxon>Alphaproteobacteria</taxon>
        <taxon>Sphingomonadales</taxon>
        <taxon>Erythrobacteraceae</taxon>
        <taxon>Tsuneonella</taxon>
    </lineage>
</organism>
<protein>
    <submittedName>
        <fullName evidence="2">Uncharacterized protein</fullName>
    </submittedName>
</protein>
<accession>A0A419R3A4</accession>
<evidence type="ECO:0000256" key="1">
    <source>
        <dbReference type="SAM" id="Phobius"/>
    </source>
</evidence>
<sequence>MPDPATPDGFMDGVWMQAGQLEEKASRRTRLALFAAMAFVGLGAGVGATQTPARAETANYRLVEGADLSPASLLHVEP</sequence>
<proteinExistence type="predicted"/>
<evidence type="ECO:0000313" key="2">
    <source>
        <dbReference type="EMBL" id="RJX68235.1"/>
    </source>
</evidence>